<protein>
    <recommendedName>
        <fullName evidence="4">Lipoprotein</fullName>
    </recommendedName>
</protein>
<evidence type="ECO:0008006" key="4">
    <source>
        <dbReference type="Google" id="ProtNLM"/>
    </source>
</evidence>
<sequence length="199" mass="20196">MKLVTKVTTAIAALAAVAMLASCGSTSGASSEASAPAAAPAASGSASVWEWKSVPLSDIGTNDTVIDDRFILDPASNPCDAEFAAVAGKAKFKTEDLGTAIYLQNKAASNKDNIKDVFQAAFEVVVKAPAKVTLTISGNGDATPARVFGVFDPSGAMIASVDNLGQDAKSELVFDAATAGAYTIKASGTRIYGVKVEAK</sequence>
<proteinExistence type="predicted"/>
<keyword evidence="3" id="KW-1185">Reference proteome</keyword>
<dbReference type="RefSeq" id="WP_078930280.1">
    <property type="nucleotide sequence ID" value="NZ_CAMEQG010000011.1"/>
</dbReference>
<accession>A0A1T4LGN4</accession>
<dbReference type="PROSITE" id="PS51257">
    <property type="entry name" value="PROKAR_LIPOPROTEIN"/>
    <property type="match status" value="1"/>
</dbReference>
<dbReference type="STRING" id="225004.SAMN02745152_00528"/>
<dbReference type="EMBL" id="FUXC01000002">
    <property type="protein sequence ID" value="SJZ53919.1"/>
    <property type="molecule type" value="Genomic_DNA"/>
</dbReference>
<name>A0A1T4LGN4_9SPIR</name>
<reference evidence="2 3" key="1">
    <citation type="submission" date="2017-02" db="EMBL/GenBank/DDBJ databases">
        <authorList>
            <person name="Peterson S.W."/>
        </authorList>
    </citation>
    <scope>NUCLEOTIDE SEQUENCE [LARGE SCALE GENOMIC DNA]</scope>
    <source>
        <strain evidence="2 3">ATCC BAA-909</strain>
    </source>
</reference>
<evidence type="ECO:0000313" key="3">
    <source>
        <dbReference type="Proteomes" id="UP000190395"/>
    </source>
</evidence>
<dbReference type="OrthoDB" id="9929708at2"/>
<dbReference type="GeneID" id="303366798"/>
<dbReference type="Proteomes" id="UP000190395">
    <property type="component" value="Unassembled WGS sequence"/>
</dbReference>
<feature type="chain" id="PRO_5012459290" description="Lipoprotein" evidence="1">
    <location>
        <begin position="30"/>
        <end position="199"/>
    </location>
</feature>
<keyword evidence="1" id="KW-0732">Signal</keyword>
<organism evidence="2 3">
    <name type="scientific">Treponema berlinense</name>
    <dbReference type="NCBI Taxonomy" id="225004"/>
    <lineage>
        <taxon>Bacteria</taxon>
        <taxon>Pseudomonadati</taxon>
        <taxon>Spirochaetota</taxon>
        <taxon>Spirochaetia</taxon>
        <taxon>Spirochaetales</taxon>
        <taxon>Treponemataceae</taxon>
        <taxon>Treponema</taxon>
    </lineage>
</organism>
<dbReference type="AlphaFoldDB" id="A0A1T4LGN4"/>
<evidence type="ECO:0000313" key="2">
    <source>
        <dbReference type="EMBL" id="SJZ53919.1"/>
    </source>
</evidence>
<feature type="signal peptide" evidence="1">
    <location>
        <begin position="1"/>
        <end position="29"/>
    </location>
</feature>
<gene>
    <name evidence="2" type="ORF">SAMN02745152_00528</name>
</gene>
<evidence type="ECO:0000256" key="1">
    <source>
        <dbReference type="SAM" id="SignalP"/>
    </source>
</evidence>
<dbReference type="Gene3D" id="2.60.120.380">
    <property type="match status" value="1"/>
</dbReference>